<reference evidence="2" key="1">
    <citation type="submission" date="2023-05" db="EMBL/GenBank/DDBJ databases">
        <title>Limnohabitans sp. strain HM2-2 Genome sequencing and assembly.</title>
        <authorList>
            <person name="Jung Y."/>
        </authorList>
    </citation>
    <scope>NUCLEOTIDE SEQUENCE</scope>
    <source>
        <strain evidence="2">HM2-2</strain>
    </source>
</reference>
<feature type="compositionally biased region" description="Polar residues" evidence="1">
    <location>
        <begin position="10"/>
        <end position="21"/>
    </location>
</feature>
<name>A0ABT6X5X2_9BURK</name>
<keyword evidence="3" id="KW-1185">Reference proteome</keyword>
<comment type="caution">
    <text evidence="2">The sequence shown here is derived from an EMBL/GenBank/DDBJ whole genome shotgun (WGS) entry which is preliminary data.</text>
</comment>
<evidence type="ECO:0000313" key="2">
    <source>
        <dbReference type="EMBL" id="MDI9233526.1"/>
    </source>
</evidence>
<organism evidence="2 3">
    <name type="scientific">Limnohabitans lacus</name>
    <dbReference type="NCBI Taxonomy" id="3045173"/>
    <lineage>
        <taxon>Bacteria</taxon>
        <taxon>Pseudomonadati</taxon>
        <taxon>Pseudomonadota</taxon>
        <taxon>Betaproteobacteria</taxon>
        <taxon>Burkholderiales</taxon>
        <taxon>Comamonadaceae</taxon>
        <taxon>Limnohabitans</taxon>
    </lineage>
</organism>
<sequence>MSAVPAHLSKSASEPTNSVTAESPHVVSIMSPAVARAVLAELMLKPEKLPQAMRSALSKTDGDTAVMAALERMTVWADLSALVVSALHAEERQRRTASLTYCILRQAHFGLLYQLFKVSRYEVRQLRMELGVSGETRPKIIADSELTEIHQVWQQVSKEFTQCDADRWISLAEQFPQHGLNSLYQVIVKDGRDGAN</sequence>
<accession>A0ABT6X5X2</accession>
<feature type="region of interest" description="Disordered" evidence="1">
    <location>
        <begin position="1"/>
        <end position="22"/>
    </location>
</feature>
<dbReference type="InterPro" id="IPR021364">
    <property type="entry name" value="DUF2857"/>
</dbReference>
<dbReference type="Pfam" id="PF11198">
    <property type="entry name" value="DUF2857"/>
    <property type="match status" value="1"/>
</dbReference>
<dbReference type="EMBL" id="JASGBH010000004">
    <property type="protein sequence ID" value="MDI9233526.1"/>
    <property type="molecule type" value="Genomic_DNA"/>
</dbReference>
<dbReference type="Proteomes" id="UP001431902">
    <property type="component" value="Unassembled WGS sequence"/>
</dbReference>
<protein>
    <submittedName>
        <fullName evidence="2">STY4526/YPO1902 family pathogenicity island replication protein</fullName>
    </submittedName>
</protein>
<evidence type="ECO:0000256" key="1">
    <source>
        <dbReference type="SAM" id="MobiDB-lite"/>
    </source>
</evidence>
<gene>
    <name evidence="2" type="ORF">QLQ16_06725</name>
</gene>
<dbReference type="RefSeq" id="WP_283223928.1">
    <property type="nucleotide sequence ID" value="NZ_JASGBH010000004.1"/>
</dbReference>
<evidence type="ECO:0000313" key="3">
    <source>
        <dbReference type="Proteomes" id="UP001431902"/>
    </source>
</evidence>
<proteinExistence type="predicted"/>